<evidence type="ECO:0000313" key="1">
    <source>
        <dbReference type="EMBL" id="KAK8201918.1"/>
    </source>
</evidence>
<name>A0ACC3SCC2_9PEZI</name>
<gene>
    <name evidence="1" type="ORF">M8818_005443</name>
</gene>
<evidence type="ECO:0000313" key="2">
    <source>
        <dbReference type="Proteomes" id="UP001320706"/>
    </source>
</evidence>
<proteinExistence type="predicted"/>
<dbReference type="EMBL" id="JAMKPW020000033">
    <property type="protein sequence ID" value="KAK8201918.1"/>
    <property type="molecule type" value="Genomic_DNA"/>
</dbReference>
<reference evidence="1" key="1">
    <citation type="submission" date="2024-02" db="EMBL/GenBank/DDBJ databases">
        <title>Metagenome Assembled Genome of Zalaria obscura JY119.</title>
        <authorList>
            <person name="Vighnesh L."/>
            <person name="Jagadeeshwari U."/>
            <person name="Venkata Ramana C."/>
            <person name="Sasikala C."/>
        </authorList>
    </citation>
    <scope>NUCLEOTIDE SEQUENCE</scope>
    <source>
        <strain evidence="1">JY119</strain>
    </source>
</reference>
<dbReference type="Proteomes" id="UP001320706">
    <property type="component" value="Unassembled WGS sequence"/>
</dbReference>
<protein>
    <submittedName>
        <fullName evidence="1">Uncharacterized protein</fullName>
    </submittedName>
</protein>
<keyword evidence="2" id="KW-1185">Reference proteome</keyword>
<comment type="caution">
    <text evidence="1">The sequence shown here is derived from an EMBL/GenBank/DDBJ whole genome shotgun (WGS) entry which is preliminary data.</text>
</comment>
<sequence>METAPLTLAHTHARKASQETQKARLTIAATEHESAAGEFAKAAQDTADLEAVRILKLLEDHHQKLAQIIKSKDVITKKTTQDKTVTAAEEDAPPKITEKADLETAPTPQPAPTSTSPTAHRGSAPSMTAINQRARDSSPALAKDIASRRGIPQGPSRKLQTVSPILSSQQAGGSIRSTAPRHLSPESRARRPAQHPPPDVTKTMATSTTTAASSSVRSRRDPQTTTATDDGFTKFYTDLTTGAYGKLTSMLAFAGLPLVDTPTSPTSASVSSLSTSSHLAKPHPRTRATADADISKYVSRAALAAIESQHRARGFNSPAFGAESFYVIPTSGGTVSYADMVRDARRAAAGADGDSGNDTANAKGDDVGNGDGNAKTKPQIANSVREEELALENATLKSVLDALSHRLAAFESHAQDASMHQSLVSVSSRAAHAGGSTNVDRDIEALTLQLRKEAKERDRLRAENEKQKAVIGRYRAHWETLKEGARGKMARRVSERAGEDAGANGEGSGKGRE</sequence>
<organism evidence="1 2">
    <name type="scientific">Zalaria obscura</name>
    <dbReference type="NCBI Taxonomy" id="2024903"/>
    <lineage>
        <taxon>Eukaryota</taxon>
        <taxon>Fungi</taxon>
        <taxon>Dikarya</taxon>
        <taxon>Ascomycota</taxon>
        <taxon>Pezizomycotina</taxon>
        <taxon>Dothideomycetes</taxon>
        <taxon>Dothideomycetidae</taxon>
        <taxon>Dothideales</taxon>
        <taxon>Zalariaceae</taxon>
        <taxon>Zalaria</taxon>
    </lineage>
</organism>
<accession>A0ACC3SCC2</accession>